<evidence type="ECO:0000256" key="2">
    <source>
        <dbReference type="ARBA" id="ARBA00022692"/>
    </source>
</evidence>
<evidence type="ECO:0000256" key="4">
    <source>
        <dbReference type="ARBA" id="ARBA00023136"/>
    </source>
</evidence>
<protein>
    <submittedName>
        <fullName evidence="8">Probable transmembrane protein</fullName>
    </submittedName>
</protein>
<feature type="region of interest" description="Disordered" evidence="5">
    <location>
        <begin position="104"/>
        <end position="129"/>
    </location>
</feature>
<feature type="domain" description="Lipopolysaccharide assembly protein A" evidence="7">
    <location>
        <begin position="46"/>
        <end position="105"/>
    </location>
</feature>
<dbReference type="InterPro" id="IPR010445">
    <property type="entry name" value="LapA_dom"/>
</dbReference>
<name>Q46Y55_CUPPJ</name>
<dbReference type="EMBL" id="CP000090">
    <property type="protein sequence ID" value="AAZ61928.1"/>
    <property type="molecule type" value="Genomic_DNA"/>
</dbReference>
<dbReference type="GO" id="GO:0005886">
    <property type="term" value="C:plasma membrane"/>
    <property type="evidence" value="ECO:0007669"/>
    <property type="project" value="InterPro"/>
</dbReference>
<keyword evidence="4 6" id="KW-0472">Membrane</keyword>
<dbReference type="HOGENOM" id="CLU_160072_1_0_4"/>
<accession>Q46Y55</accession>
<reference evidence="8" key="1">
    <citation type="submission" date="2005-08" db="EMBL/GenBank/DDBJ databases">
        <title>Complete sequence of Chromosome1 of Ralstonia eutropha JMP134.</title>
        <authorList>
            <person name="Copeland A."/>
            <person name="Lucas S."/>
            <person name="Lapidus A."/>
            <person name="Barry K."/>
            <person name="Detter J.C."/>
            <person name="Glavina T."/>
            <person name="Hammon N."/>
            <person name="Israni S."/>
            <person name="Pitluck S."/>
            <person name="Goltsman E."/>
            <person name="Martinez M."/>
            <person name="Schmutz J."/>
            <person name="Larimer F."/>
            <person name="Land M."/>
            <person name="Lykidis A."/>
            <person name="Richardson P."/>
        </authorList>
    </citation>
    <scope>NUCLEOTIDE SEQUENCE</scope>
    <source>
        <strain evidence="8">JMP134</strain>
    </source>
</reference>
<dbReference type="STRING" id="264198.Reut_A2567"/>
<dbReference type="Pfam" id="PF06305">
    <property type="entry name" value="LapA_dom"/>
    <property type="match status" value="1"/>
</dbReference>
<organism evidence="8">
    <name type="scientific">Cupriavidus pinatubonensis (strain JMP 134 / LMG 1197)</name>
    <name type="common">Cupriavidus necator (strain JMP 134)</name>
    <dbReference type="NCBI Taxonomy" id="264198"/>
    <lineage>
        <taxon>Bacteria</taxon>
        <taxon>Pseudomonadati</taxon>
        <taxon>Pseudomonadota</taxon>
        <taxon>Betaproteobacteria</taxon>
        <taxon>Burkholderiales</taxon>
        <taxon>Burkholderiaceae</taxon>
        <taxon>Cupriavidus</taxon>
    </lineage>
</organism>
<proteinExistence type="predicted"/>
<evidence type="ECO:0000256" key="6">
    <source>
        <dbReference type="SAM" id="Phobius"/>
    </source>
</evidence>
<feature type="transmembrane region" description="Helical" evidence="6">
    <location>
        <begin position="26"/>
        <end position="44"/>
    </location>
</feature>
<dbReference type="KEGG" id="reu:Reut_A2567"/>
<dbReference type="AlphaFoldDB" id="Q46Y55"/>
<evidence type="ECO:0000256" key="5">
    <source>
        <dbReference type="SAM" id="MobiDB-lite"/>
    </source>
</evidence>
<keyword evidence="2 6" id="KW-0812">Transmembrane</keyword>
<sequence>MPGSAALQRCACALPQRHACLYRMKLVAWIIRIVLFALLFVLALRNTADASLQLFFDAVWRAPLILILFVAFVLGAVAALAAVAPGLMRQRMEVARLRRALGDAGRQAAPDNAAREGKSAPYNVIGPKV</sequence>
<gene>
    <name evidence="8" type="ordered locus">Reut_A2567</name>
</gene>
<dbReference type="eggNOG" id="COG5416">
    <property type="taxonomic scope" value="Bacteria"/>
</dbReference>
<keyword evidence="3 6" id="KW-1133">Transmembrane helix</keyword>
<evidence type="ECO:0000313" key="8">
    <source>
        <dbReference type="EMBL" id="AAZ61928.1"/>
    </source>
</evidence>
<evidence type="ECO:0000256" key="1">
    <source>
        <dbReference type="ARBA" id="ARBA00022475"/>
    </source>
</evidence>
<evidence type="ECO:0000256" key="3">
    <source>
        <dbReference type="ARBA" id="ARBA00022989"/>
    </source>
</evidence>
<keyword evidence="1" id="KW-1003">Cell membrane</keyword>
<evidence type="ECO:0000259" key="7">
    <source>
        <dbReference type="Pfam" id="PF06305"/>
    </source>
</evidence>
<feature type="transmembrane region" description="Helical" evidence="6">
    <location>
        <begin position="64"/>
        <end position="88"/>
    </location>
</feature>